<dbReference type="SUPFAM" id="SSF51735">
    <property type="entry name" value="NAD(P)-binding Rossmann-fold domains"/>
    <property type="match status" value="1"/>
</dbReference>
<evidence type="ECO:0000313" key="5">
    <source>
        <dbReference type="EMBL" id="MFD2729404.1"/>
    </source>
</evidence>
<sequence length="348" mass="38842">MKIVVIGDALVSSRTLIEAVQVMNLGEEEKEIIAYEWYSDLTKDEFQEHILDIERNGPDNVIIPKGILLDLKDADYLFCHYAPVSSEMIQVAPKLKMVGTCRGGLENVNIKILREKSIPLIHVIRNADPVADFTLGLMLAETRNIARAHCAIKNGKWEKSFSNDSYKTILTNQTVGVVGAGYIGKQLIKRLNGLNVPVLVFDPFVNQDNFRRLGLVASFVDSLEQLFKESDIVSLHMRVTPDTKHIINKDLLNLMKPSSYLINSARADLIVESDLLDILQRKGIAGAALDVNWTEPLMSDSPWLSLTNVTLTPHIAGDTIDAIPKSPFLLKDVVNEYLKTGYSDMIIK</sequence>
<dbReference type="InterPro" id="IPR006140">
    <property type="entry name" value="D-isomer_DH_NAD-bd"/>
</dbReference>
<evidence type="ECO:0000256" key="2">
    <source>
        <dbReference type="ARBA" id="ARBA00023002"/>
    </source>
</evidence>
<dbReference type="InterPro" id="IPR050857">
    <property type="entry name" value="D-2-hydroxyacid_DH"/>
</dbReference>
<dbReference type="SUPFAM" id="SSF52283">
    <property type="entry name" value="Formate/glycerate dehydrogenase catalytic domain-like"/>
    <property type="match status" value="1"/>
</dbReference>
<dbReference type="PANTHER" id="PTHR42789:SF1">
    <property type="entry name" value="D-ISOMER SPECIFIC 2-HYDROXYACID DEHYDROGENASE FAMILY PROTEIN (AFU_ORTHOLOGUE AFUA_6G10090)"/>
    <property type="match status" value="1"/>
</dbReference>
<evidence type="ECO:0000256" key="1">
    <source>
        <dbReference type="ARBA" id="ARBA00005854"/>
    </source>
</evidence>
<gene>
    <name evidence="5" type="ORF">ACFSR0_08190</name>
</gene>
<comment type="similarity">
    <text evidence="1">Belongs to the D-isomer specific 2-hydroxyacid dehydrogenase family.</text>
</comment>
<accession>A0ABW5TKS3</accession>
<evidence type="ECO:0000313" key="6">
    <source>
        <dbReference type="Proteomes" id="UP001597427"/>
    </source>
</evidence>
<feature type="domain" description="D-isomer specific 2-hydroxyacid dehydrogenase NAD-binding" evidence="4">
    <location>
        <begin position="135"/>
        <end position="316"/>
    </location>
</feature>
<keyword evidence="6" id="KW-1185">Reference proteome</keyword>
<comment type="caution">
    <text evidence="5">The sequence shown here is derived from an EMBL/GenBank/DDBJ whole genome shotgun (WGS) entry which is preliminary data.</text>
</comment>
<keyword evidence="3" id="KW-0520">NAD</keyword>
<dbReference type="RefSeq" id="WP_379981732.1">
    <property type="nucleotide sequence ID" value="NZ_JBHUMO010000046.1"/>
</dbReference>
<dbReference type="Gene3D" id="3.40.50.720">
    <property type="entry name" value="NAD(P)-binding Rossmann-like Domain"/>
    <property type="match status" value="2"/>
</dbReference>
<dbReference type="Pfam" id="PF02826">
    <property type="entry name" value="2-Hacid_dh_C"/>
    <property type="match status" value="1"/>
</dbReference>
<reference evidence="6" key="1">
    <citation type="journal article" date="2019" name="Int. J. Syst. Evol. Microbiol.">
        <title>The Global Catalogue of Microorganisms (GCM) 10K type strain sequencing project: providing services to taxonomists for standard genome sequencing and annotation.</title>
        <authorList>
            <consortium name="The Broad Institute Genomics Platform"/>
            <consortium name="The Broad Institute Genome Sequencing Center for Infectious Disease"/>
            <person name="Wu L."/>
            <person name="Ma J."/>
        </authorList>
    </citation>
    <scope>NUCLEOTIDE SEQUENCE [LARGE SCALE GENOMIC DNA]</scope>
    <source>
        <strain evidence="6">TISTR 932</strain>
    </source>
</reference>
<keyword evidence="2" id="KW-0560">Oxidoreductase</keyword>
<evidence type="ECO:0000259" key="4">
    <source>
        <dbReference type="Pfam" id="PF02826"/>
    </source>
</evidence>
<dbReference type="InterPro" id="IPR036291">
    <property type="entry name" value="NAD(P)-bd_dom_sf"/>
</dbReference>
<name>A0ABW5TKS3_9ENTE</name>
<protein>
    <submittedName>
        <fullName evidence="5">2-hydroxyacid dehydrogenase</fullName>
    </submittedName>
</protein>
<organism evidence="5 6">
    <name type="scientific">Enterococcus camelliae</name>
    <dbReference type="NCBI Taxonomy" id="453959"/>
    <lineage>
        <taxon>Bacteria</taxon>
        <taxon>Bacillati</taxon>
        <taxon>Bacillota</taxon>
        <taxon>Bacilli</taxon>
        <taxon>Lactobacillales</taxon>
        <taxon>Enterococcaceae</taxon>
        <taxon>Enterococcus</taxon>
    </lineage>
</organism>
<proteinExistence type="inferred from homology"/>
<dbReference type="CDD" id="cd12171">
    <property type="entry name" value="2-Hacid_dh_10"/>
    <property type="match status" value="1"/>
</dbReference>
<dbReference type="Proteomes" id="UP001597427">
    <property type="component" value="Unassembled WGS sequence"/>
</dbReference>
<dbReference type="PANTHER" id="PTHR42789">
    <property type="entry name" value="D-ISOMER SPECIFIC 2-HYDROXYACID DEHYDROGENASE FAMILY PROTEIN (AFU_ORTHOLOGUE AFUA_6G10090)"/>
    <property type="match status" value="1"/>
</dbReference>
<evidence type="ECO:0000256" key="3">
    <source>
        <dbReference type="ARBA" id="ARBA00023027"/>
    </source>
</evidence>
<dbReference type="EMBL" id="JBHUMO010000046">
    <property type="protein sequence ID" value="MFD2729404.1"/>
    <property type="molecule type" value="Genomic_DNA"/>
</dbReference>